<evidence type="ECO:0000313" key="2">
    <source>
        <dbReference type="Proteomes" id="UP000012960"/>
    </source>
</evidence>
<proteinExistence type="predicted"/>
<dbReference type="Proteomes" id="UP000012960">
    <property type="component" value="Unplaced"/>
</dbReference>
<organism evidence="1 2">
    <name type="scientific">Musa acuminata subsp. malaccensis</name>
    <name type="common">Wild banana</name>
    <name type="synonym">Musa malaccensis</name>
    <dbReference type="NCBI Taxonomy" id="214687"/>
    <lineage>
        <taxon>Eukaryota</taxon>
        <taxon>Viridiplantae</taxon>
        <taxon>Streptophyta</taxon>
        <taxon>Embryophyta</taxon>
        <taxon>Tracheophyta</taxon>
        <taxon>Spermatophyta</taxon>
        <taxon>Magnoliopsida</taxon>
        <taxon>Liliopsida</taxon>
        <taxon>Zingiberales</taxon>
        <taxon>Musaceae</taxon>
        <taxon>Musa</taxon>
    </lineage>
</organism>
<sequence length="26" mass="2998">MNQTLNIFAATALRDLYCQPIKEDND</sequence>
<dbReference type="InParanoid" id="A0A804IQB3"/>
<name>A0A804IQB3_MUSAM</name>
<accession>A0A804IQB3</accession>
<dbReference type="EnsemblPlants" id="Ma04_t16240.1">
    <property type="protein sequence ID" value="Ma04_p16240.1"/>
    <property type="gene ID" value="Ma04_g16240"/>
</dbReference>
<evidence type="ECO:0000313" key="1">
    <source>
        <dbReference type="EnsemblPlants" id="Ma04_p16240.1"/>
    </source>
</evidence>
<dbReference type="Gramene" id="Ma04_t16240.1">
    <property type="protein sequence ID" value="Ma04_p16240.1"/>
    <property type="gene ID" value="Ma04_g16240"/>
</dbReference>
<dbReference type="AlphaFoldDB" id="A0A804IQB3"/>
<protein>
    <submittedName>
        <fullName evidence="1">Uncharacterized protein</fullName>
    </submittedName>
</protein>
<keyword evidence="2" id="KW-1185">Reference proteome</keyword>
<reference evidence="1" key="1">
    <citation type="submission" date="2021-05" db="UniProtKB">
        <authorList>
            <consortium name="EnsemblPlants"/>
        </authorList>
    </citation>
    <scope>IDENTIFICATION</scope>
    <source>
        <strain evidence="1">subsp. malaccensis</strain>
    </source>
</reference>